<dbReference type="Gene3D" id="1.10.510.10">
    <property type="entry name" value="Transferase(Phosphotransferase) domain 1"/>
    <property type="match status" value="1"/>
</dbReference>
<sequence length="255" mass="28273">FSSRSSISRYLYIYVSSYDAKPSERTLRPGSRRAQLPVLSTSTRLLGADDAPTREAKQAQRAAQYLEDGANRSIVEGLSQAYKVLRATPGLSRTSTQTNTGPSSSSSSPYLHALCKLSSGTFVQHSSFAEPATPVVATCMSWQHLPLLCGREIKLQSELGEGHQNIITPEEVVLTSHYLGLVMEFAPGGSLTHYITQKFRECRGVGLLVPEDEARYLFKQVGLSLTSRWPTPGWESAVVWRQRWQALPRVSKRSR</sequence>
<feature type="compositionally biased region" description="Polar residues" evidence="1">
    <location>
        <begin position="91"/>
        <end position="102"/>
    </location>
</feature>
<proteinExistence type="predicted"/>
<dbReference type="EMBL" id="BLLF01001855">
    <property type="protein sequence ID" value="GFH21563.1"/>
    <property type="molecule type" value="Genomic_DNA"/>
</dbReference>
<comment type="caution">
    <text evidence="2">The sequence shown here is derived from an EMBL/GenBank/DDBJ whole genome shotgun (WGS) entry which is preliminary data.</text>
</comment>
<name>A0A699ZG65_HAELA</name>
<dbReference type="GO" id="GO:0016301">
    <property type="term" value="F:kinase activity"/>
    <property type="evidence" value="ECO:0007669"/>
    <property type="project" value="UniProtKB-KW"/>
</dbReference>
<evidence type="ECO:0000313" key="3">
    <source>
        <dbReference type="Proteomes" id="UP000485058"/>
    </source>
</evidence>
<evidence type="ECO:0000313" key="2">
    <source>
        <dbReference type="EMBL" id="GFH21563.1"/>
    </source>
</evidence>
<accession>A0A699ZG65</accession>
<protein>
    <submittedName>
        <fullName evidence="2">Protein kinase domain-containing protein</fullName>
    </submittedName>
</protein>
<dbReference type="Proteomes" id="UP000485058">
    <property type="component" value="Unassembled WGS sequence"/>
</dbReference>
<keyword evidence="3" id="KW-1185">Reference proteome</keyword>
<evidence type="ECO:0000256" key="1">
    <source>
        <dbReference type="SAM" id="MobiDB-lite"/>
    </source>
</evidence>
<feature type="non-terminal residue" evidence="2">
    <location>
        <position position="1"/>
    </location>
</feature>
<dbReference type="InterPro" id="IPR011009">
    <property type="entry name" value="Kinase-like_dom_sf"/>
</dbReference>
<feature type="non-terminal residue" evidence="2">
    <location>
        <position position="255"/>
    </location>
</feature>
<dbReference type="AlphaFoldDB" id="A0A699ZG65"/>
<dbReference type="SUPFAM" id="SSF56112">
    <property type="entry name" value="Protein kinase-like (PK-like)"/>
    <property type="match status" value="1"/>
</dbReference>
<organism evidence="2 3">
    <name type="scientific">Haematococcus lacustris</name>
    <name type="common">Green alga</name>
    <name type="synonym">Haematococcus pluvialis</name>
    <dbReference type="NCBI Taxonomy" id="44745"/>
    <lineage>
        <taxon>Eukaryota</taxon>
        <taxon>Viridiplantae</taxon>
        <taxon>Chlorophyta</taxon>
        <taxon>core chlorophytes</taxon>
        <taxon>Chlorophyceae</taxon>
        <taxon>CS clade</taxon>
        <taxon>Chlamydomonadales</taxon>
        <taxon>Haematococcaceae</taxon>
        <taxon>Haematococcus</taxon>
    </lineage>
</organism>
<reference evidence="2 3" key="1">
    <citation type="submission" date="2020-02" db="EMBL/GenBank/DDBJ databases">
        <title>Draft genome sequence of Haematococcus lacustris strain NIES-144.</title>
        <authorList>
            <person name="Morimoto D."/>
            <person name="Nakagawa S."/>
            <person name="Yoshida T."/>
            <person name="Sawayama S."/>
        </authorList>
    </citation>
    <scope>NUCLEOTIDE SEQUENCE [LARGE SCALE GENOMIC DNA]</scope>
    <source>
        <strain evidence="2 3">NIES-144</strain>
    </source>
</reference>
<gene>
    <name evidence="2" type="ORF">HaLaN_18896</name>
</gene>
<keyword evidence="2" id="KW-0418">Kinase</keyword>
<feature type="region of interest" description="Disordered" evidence="1">
    <location>
        <begin position="89"/>
        <end position="108"/>
    </location>
</feature>
<keyword evidence="2" id="KW-0808">Transferase</keyword>